<comment type="caution">
    <text evidence="2">The sequence shown here is derived from an EMBL/GenBank/DDBJ whole genome shotgun (WGS) entry which is preliminary data.</text>
</comment>
<reference evidence="2 3" key="1">
    <citation type="submission" date="2019-10" db="EMBL/GenBank/DDBJ databases">
        <title>Genome sequence of Phaeocystidibacter marisrubri JCM30614 (type strain).</title>
        <authorList>
            <person name="Bowman J.P."/>
        </authorList>
    </citation>
    <scope>NUCLEOTIDE SEQUENCE [LARGE SCALE GENOMIC DNA]</scope>
    <source>
        <strain evidence="2 3">JCM 30614</strain>
    </source>
</reference>
<feature type="domain" description="KAP NTPase" evidence="1">
    <location>
        <begin position="18"/>
        <end position="304"/>
    </location>
</feature>
<dbReference type="PANTHER" id="PTHR22674:SF6">
    <property type="entry name" value="NTPASE KAP FAMILY P-LOOP DOMAIN-CONTAINING PROTEIN 1"/>
    <property type="match status" value="1"/>
</dbReference>
<protein>
    <recommendedName>
        <fullName evidence="1">KAP NTPase domain-containing protein</fullName>
    </recommendedName>
</protein>
<name>A0A6L3ZC33_9FLAO</name>
<organism evidence="2 3">
    <name type="scientific">Phaeocystidibacter marisrubri</name>
    <dbReference type="NCBI Taxonomy" id="1577780"/>
    <lineage>
        <taxon>Bacteria</taxon>
        <taxon>Pseudomonadati</taxon>
        <taxon>Bacteroidota</taxon>
        <taxon>Flavobacteriia</taxon>
        <taxon>Flavobacteriales</taxon>
        <taxon>Phaeocystidibacteraceae</taxon>
        <taxon>Phaeocystidibacter</taxon>
    </lineage>
</organism>
<dbReference type="PANTHER" id="PTHR22674">
    <property type="entry name" value="NTPASE, KAP FAMILY P-LOOP DOMAIN-CONTAINING 1"/>
    <property type="match status" value="1"/>
</dbReference>
<dbReference type="InterPro" id="IPR011646">
    <property type="entry name" value="KAP_P-loop"/>
</dbReference>
<dbReference type="Proteomes" id="UP000484164">
    <property type="component" value="Unassembled WGS sequence"/>
</dbReference>
<evidence type="ECO:0000313" key="2">
    <source>
        <dbReference type="EMBL" id="KAB2815186.1"/>
    </source>
</evidence>
<dbReference type="Pfam" id="PF07693">
    <property type="entry name" value="KAP_NTPase"/>
    <property type="match status" value="1"/>
</dbReference>
<keyword evidence="3" id="KW-1185">Reference proteome</keyword>
<dbReference type="AlphaFoldDB" id="A0A6L3ZC33"/>
<evidence type="ECO:0000313" key="3">
    <source>
        <dbReference type="Proteomes" id="UP000484164"/>
    </source>
</evidence>
<evidence type="ECO:0000259" key="1">
    <source>
        <dbReference type="Pfam" id="PF07693"/>
    </source>
</evidence>
<dbReference type="EMBL" id="WBVQ01000003">
    <property type="protein sequence ID" value="KAB2815186.1"/>
    <property type="molecule type" value="Genomic_DNA"/>
</dbReference>
<dbReference type="RefSeq" id="WP_151694222.1">
    <property type="nucleotide sequence ID" value="NZ_BMGX01000001.1"/>
</dbReference>
<proteinExistence type="predicted"/>
<accession>A0A6L3ZC33</accession>
<gene>
    <name evidence="2" type="ORF">F8C82_13900</name>
</gene>
<dbReference type="OrthoDB" id="88903at2"/>
<dbReference type="InterPro" id="IPR027417">
    <property type="entry name" value="P-loop_NTPase"/>
</dbReference>
<sequence length="725" mass="82771">MNNPDAPISQSTEDKFERKLFAYNLADSILNRSSSSPMTIGLYGVWGYGKTSLLRIVKERLTMDDENVILVEYNPWMFKDADSLTLGFLASLKQAISNDINKDKTRYKKLFKKWGVRISNFTKDYGGVTQAFSVLGVTIDASKLFGNSKSQNIILQKDKVNELIKASNKQVVIITDDIDRLNKEELKQLFKLVRMNADFENTTYLLSFDKEVVANAISEDYGDSNIKVGNEFLDKIIQVPLIIPSIQEFQLSAFFLEQLTATIKDSGVVFTEEEYRNFDRLATEILLPLVETPRDVVRVSNAIGFSIRLMPEELNVLDLCLLEALKVQQFEVYSWIWSNANLLTEPLFISGENSPEKEFRDNINSAIESLLAKISEPDCIIVCNALYSLFPWVEKPHRNLPFLHGEVNEYVKPRGIVNRDYIMRYFSFAIGEKQISEVELSHMLSALEAFNMAELKVELDKLIAKSSLSEVIDRLEEREIKSNELERIIYAFIKRDNSEGLAQHGPIMLGRSRLAAFISNSMRKLQSLGVDVFSIAVRMMNEANPFGYAYALNNELRAKYESGNQLFTKEEYDRLGDVLLKRAQGSLDSNAIFEKHDGNELGFLFRNWYRVDPEGLLKHVTSFIKDNPKRVGDLILAFAPIAIGGRSPEPYKSDFSQESYIHLTSYVDGRIIVKAILAAKYDSNLDNVKWDGWENVQTKENAILQFLHWHAKKYDADLLLGYEES</sequence>
<dbReference type="InterPro" id="IPR052754">
    <property type="entry name" value="NTPase_KAP_P-loop"/>
</dbReference>
<dbReference type="Gene3D" id="3.40.50.300">
    <property type="entry name" value="P-loop containing nucleotide triphosphate hydrolases"/>
    <property type="match status" value="1"/>
</dbReference>
<dbReference type="SUPFAM" id="SSF52540">
    <property type="entry name" value="P-loop containing nucleoside triphosphate hydrolases"/>
    <property type="match status" value="1"/>
</dbReference>